<proteinExistence type="predicted"/>
<protein>
    <recommendedName>
        <fullName evidence="3">KOW motif-containing protein</fullName>
    </recommendedName>
</protein>
<accession>A0A1G7YLB0</accession>
<dbReference type="OrthoDB" id="2084466at2"/>
<name>A0A1G7YLB0_9FIRM</name>
<organism evidence="1 2">
    <name type="scientific">Desulfosporosinus hippei DSM 8344</name>
    <dbReference type="NCBI Taxonomy" id="1121419"/>
    <lineage>
        <taxon>Bacteria</taxon>
        <taxon>Bacillati</taxon>
        <taxon>Bacillota</taxon>
        <taxon>Clostridia</taxon>
        <taxon>Eubacteriales</taxon>
        <taxon>Desulfitobacteriaceae</taxon>
        <taxon>Desulfosporosinus</taxon>
    </lineage>
</organism>
<dbReference type="AlphaFoldDB" id="A0A1G7YLB0"/>
<evidence type="ECO:0000313" key="2">
    <source>
        <dbReference type="Proteomes" id="UP000198656"/>
    </source>
</evidence>
<dbReference type="EMBL" id="FNCP01000008">
    <property type="protein sequence ID" value="SDG97184.1"/>
    <property type="molecule type" value="Genomic_DNA"/>
</dbReference>
<dbReference type="RefSeq" id="WP_092332438.1">
    <property type="nucleotide sequence ID" value="NZ_FNCP01000008.1"/>
</dbReference>
<gene>
    <name evidence="1" type="ORF">SAMN05443529_10892</name>
</gene>
<sequence length="67" mass="7390">MIFEFQVGDRVETISHCIGTVVGIDRDEVGVFIVIQFDTLPGEFAYDPKDLALIHSAFSDKGGTENE</sequence>
<evidence type="ECO:0008006" key="3">
    <source>
        <dbReference type="Google" id="ProtNLM"/>
    </source>
</evidence>
<dbReference type="Proteomes" id="UP000198656">
    <property type="component" value="Unassembled WGS sequence"/>
</dbReference>
<dbReference type="STRING" id="1121419.SAMN05443529_10892"/>
<reference evidence="2" key="1">
    <citation type="submission" date="2016-10" db="EMBL/GenBank/DDBJ databases">
        <authorList>
            <person name="Varghese N."/>
            <person name="Submissions S."/>
        </authorList>
    </citation>
    <scope>NUCLEOTIDE SEQUENCE [LARGE SCALE GENOMIC DNA]</scope>
    <source>
        <strain evidence="2">DSM 8344</strain>
    </source>
</reference>
<keyword evidence="2" id="KW-1185">Reference proteome</keyword>
<evidence type="ECO:0000313" key="1">
    <source>
        <dbReference type="EMBL" id="SDG97184.1"/>
    </source>
</evidence>